<dbReference type="RefSeq" id="WP_187257718.1">
    <property type="nucleotide sequence ID" value="NZ_JBHULF010000020.1"/>
</dbReference>
<proteinExistence type="predicted"/>
<organism evidence="1 2">
    <name type="scientific">Flavihumibacter stibioxidans</name>
    <dbReference type="NCBI Taxonomy" id="1834163"/>
    <lineage>
        <taxon>Bacteria</taxon>
        <taxon>Pseudomonadati</taxon>
        <taxon>Bacteroidota</taxon>
        <taxon>Chitinophagia</taxon>
        <taxon>Chitinophagales</taxon>
        <taxon>Chitinophagaceae</taxon>
        <taxon>Flavihumibacter</taxon>
    </lineage>
</organism>
<comment type="caution">
    <text evidence="1">The sequence shown here is derived from an EMBL/GenBank/DDBJ whole genome shotgun (WGS) entry which is preliminary data.</text>
</comment>
<dbReference type="Pfam" id="PF05973">
    <property type="entry name" value="Gp49"/>
    <property type="match status" value="1"/>
</dbReference>
<keyword evidence="2" id="KW-1185">Reference proteome</keyword>
<dbReference type="EMBL" id="MBUA01000028">
    <property type="protein sequence ID" value="MBC6492394.1"/>
    <property type="molecule type" value="Genomic_DNA"/>
</dbReference>
<name>A0ABR7MBI9_9BACT</name>
<accession>A0ABR7MBI9</accession>
<dbReference type="InterPro" id="IPR009241">
    <property type="entry name" value="HigB-like"/>
</dbReference>
<evidence type="ECO:0000313" key="2">
    <source>
        <dbReference type="Proteomes" id="UP000765802"/>
    </source>
</evidence>
<protein>
    <submittedName>
        <fullName evidence="1">Addiction module toxin RelE</fullName>
    </submittedName>
</protein>
<dbReference type="Proteomes" id="UP000765802">
    <property type="component" value="Unassembled WGS sequence"/>
</dbReference>
<evidence type="ECO:0000313" key="1">
    <source>
        <dbReference type="EMBL" id="MBC6492394.1"/>
    </source>
</evidence>
<reference evidence="1 2" key="1">
    <citation type="submission" date="2016-07" db="EMBL/GenBank/DDBJ databases">
        <title>Genome analysis of Flavihumibacter stibioxidans YS-17.</title>
        <authorList>
            <person name="Shi K."/>
            <person name="Han Y."/>
            <person name="Wang G."/>
        </authorList>
    </citation>
    <scope>NUCLEOTIDE SEQUENCE [LARGE SCALE GENOMIC DNA]</scope>
    <source>
        <strain evidence="1 2">YS-17</strain>
    </source>
</reference>
<sequence>MEQKGKVRQVFVYGEYFWEFYNRQTLKVKTRINWTIGILEEIPIVPEKYLKHNIGTDLYEIRVSAGSNIFRIFCFFDEGRLVVLLNGFQKKSQKTPATEIERAERLKKAYYEDKEK</sequence>
<gene>
    <name evidence="1" type="ORF">BC349_15140</name>
</gene>